<gene>
    <name evidence="1" type="ORF">E3A20_29720</name>
</gene>
<dbReference type="AlphaFoldDB" id="A0A5C6LZU9"/>
<evidence type="ECO:0000313" key="2">
    <source>
        <dbReference type="Proteomes" id="UP000321083"/>
    </source>
</evidence>
<dbReference type="EMBL" id="SRHE01000954">
    <property type="protein sequence ID" value="TWW07898.1"/>
    <property type="molecule type" value="Genomic_DNA"/>
</dbReference>
<reference evidence="1 2" key="1">
    <citation type="submission" date="2019-08" db="EMBL/GenBank/DDBJ databases">
        <title>100 year-old enigma solved: identification of Planctomyces bekefii, the type genus and species of the phylum Planctomycetes.</title>
        <authorList>
            <person name="Svetlana D.N."/>
            <person name="Overmann J."/>
        </authorList>
    </citation>
    <scope>NUCLEOTIDE SEQUENCE [LARGE SCALE GENOMIC DNA]</scope>
    <source>
        <strain evidence="1">Phe10_nw2017</strain>
    </source>
</reference>
<protein>
    <submittedName>
        <fullName evidence="1">Uncharacterized protein</fullName>
    </submittedName>
</protein>
<evidence type="ECO:0000313" key="1">
    <source>
        <dbReference type="EMBL" id="TWW07898.1"/>
    </source>
</evidence>
<organism evidence="1 2">
    <name type="scientific">Planctomyces bekefii</name>
    <dbReference type="NCBI Taxonomy" id="1653850"/>
    <lineage>
        <taxon>Bacteria</taxon>
        <taxon>Pseudomonadati</taxon>
        <taxon>Planctomycetota</taxon>
        <taxon>Planctomycetia</taxon>
        <taxon>Planctomycetales</taxon>
        <taxon>Planctomycetaceae</taxon>
        <taxon>Planctomyces</taxon>
    </lineage>
</organism>
<name>A0A5C6LZU9_9PLAN</name>
<reference evidence="1 2" key="2">
    <citation type="submission" date="2019-08" db="EMBL/GenBank/DDBJ databases">
        <authorList>
            <person name="Henke P."/>
        </authorList>
    </citation>
    <scope>NUCLEOTIDE SEQUENCE [LARGE SCALE GENOMIC DNA]</scope>
    <source>
        <strain evidence="1">Phe10_nw2017</strain>
    </source>
</reference>
<proteinExistence type="predicted"/>
<comment type="caution">
    <text evidence="1">The sequence shown here is derived from an EMBL/GenBank/DDBJ whole genome shotgun (WGS) entry which is preliminary data.</text>
</comment>
<sequence length="63" mass="7108">MPADRDFKSAKYPTYNLIPEILEVPRTATLRKGFGVRLFHNLDPKGWSTLDAPLAIVKHGTKD</sequence>
<keyword evidence="2" id="KW-1185">Reference proteome</keyword>
<accession>A0A5C6LZU9</accession>
<dbReference type="Proteomes" id="UP000321083">
    <property type="component" value="Unassembled WGS sequence"/>
</dbReference>